<organism evidence="7 8">
    <name type="scientific">Pristionchus mayeri</name>
    <dbReference type="NCBI Taxonomy" id="1317129"/>
    <lineage>
        <taxon>Eukaryota</taxon>
        <taxon>Metazoa</taxon>
        <taxon>Ecdysozoa</taxon>
        <taxon>Nematoda</taxon>
        <taxon>Chromadorea</taxon>
        <taxon>Rhabditida</taxon>
        <taxon>Rhabditina</taxon>
        <taxon>Diplogasteromorpha</taxon>
        <taxon>Diplogasteroidea</taxon>
        <taxon>Neodiplogasteridae</taxon>
        <taxon>Pristionchus</taxon>
    </lineage>
</organism>
<feature type="transmembrane region" description="Helical" evidence="6">
    <location>
        <begin position="40"/>
        <end position="65"/>
    </location>
</feature>
<feature type="transmembrane region" description="Helical" evidence="6">
    <location>
        <begin position="85"/>
        <end position="102"/>
    </location>
</feature>
<name>A0AAN5DH27_9BILA</name>
<dbReference type="GO" id="GO:0016020">
    <property type="term" value="C:membrane"/>
    <property type="evidence" value="ECO:0007669"/>
    <property type="project" value="UniProtKB-SubCell"/>
</dbReference>
<evidence type="ECO:0000256" key="4">
    <source>
        <dbReference type="ARBA" id="ARBA00022989"/>
    </source>
</evidence>
<dbReference type="InterPro" id="IPR036259">
    <property type="entry name" value="MFS_trans_sf"/>
</dbReference>
<dbReference type="AlphaFoldDB" id="A0AAN5DH27"/>
<sequence length="192" mass="20331">LIAAMYALGAFHVAAYSFWFPSAYLLAWTDVPEIFFGLSYTSITTINSVVSLCGIAIGLPAILWLAQGWRYGTGPFAGKKGCTRAFPIVVCASAVSNLALFVSRMLIMDKSYVGFLVNTFFDGFGQAAGMSLNQQMALMAVPSGSRAAAVALSGLTSGLISAPASQIVGMISDAIRGDSTLPYDRFHAYQLV</sequence>
<keyword evidence="8" id="KW-1185">Reference proteome</keyword>
<evidence type="ECO:0008006" key="9">
    <source>
        <dbReference type="Google" id="ProtNLM"/>
    </source>
</evidence>
<feature type="non-terminal residue" evidence="7">
    <location>
        <position position="1"/>
    </location>
</feature>
<accession>A0AAN5DH27</accession>
<protein>
    <recommendedName>
        <fullName evidence="9">Membrane transporter</fullName>
    </recommendedName>
</protein>
<feature type="transmembrane region" description="Helical" evidence="6">
    <location>
        <begin position="6"/>
        <end position="28"/>
    </location>
</feature>
<dbReference type="EMBL" id="BTRK01000006">
    <property type="protein sequence ID" value="GMR62846.1"/>
    <property type="molecule type" value="Genomic_DNA"/>
</dbReference>
<dbReference type="Proteomes" id="UP001328107">
    <property type="component" value="Unassembled WGS sequence"/>
</dbReference>
<evidence type="ECO:0000256" key="5">
    <source>
        <dbReference type="ARBA" id="ARBA00023136"/>
    </source>
</evidence>
<evidence type="ECO:0000256" key="3">
    <source>
        <dbReference type="ARBA" id="ARBA00022692"/>
    </source>
</evidence>
<dbReference type="InterPro" id="IPR044770">
    <property type="entry name" value="MFS_spinster-like"/>
</dbReference>
<keyword evidence="5 6" id="KW-0472">Membrane</keyword>
<feature type="non-terminal residue" evidence="7">
    <location>
        <position position="192"/>
    </location>
</feature>
<evidence type="ECO:0000256" key="2">
    <source>
        <dbReference type="ARBA" id="ARBA00022448"/>
    </source>
</evidence>
<keyword evidence="4 6" id="KW-1133">Transmembrane helix</keyword>
<evidence type="ECO:0000256" key="1">
    <source>
        <dbReference type="ARBA" id="ARBA00004141"/>
    </source>
</evidence>
<comment type="caution">
    <text evidence="7">The sequence shown here is derived from an EMBL/GenBank/DDBJ whole genome shotgun (WGS) entry which is preliminary data.</text>
</comment>
<comment type="subcellular location">
    <subcellularLocation>
        <location evidence="1">Membrane</location>
        <topology evidence="1">Multi-pass membrane protein</topology>
    </subcellularLocation>
</comment>
<reference evidence="8" key="1">
    <citation type="submission" date="2022-10" db="EMBL/GenBank/DDBJ databases">
        <title>Genome assembly of Pristionchus species.</title>
        <authorList>
            <person name="Yoshida K."/>
            <person name="Sommer R.J."/>
        </authorList>
    </citation>
    <scope>NUCLEOTIDE SEQUENCE [LARGE SCALE GENOMIC DNA]</scope>
    <source>
        <strain evidence="8">RS5460</strain>
    </source>
</reference>
<evidence type="ECO:0000313" key="8">
    <source>
        <dbReference type="Proteomes" id="UP001328107"/>
    </source>
</evidence>
<dbReference type="SUPFAM" id="SSF103473">
    <property type="entry name" value="MFS general substrate transporter"/>
    <property type="match status" value="1"/>
</dbReference>
<evidence type="ECO:0000256" key="6">
    <source>
        <dbReference type="SAM" id="Phobius"/>
    </source>
</evidence>
<keyword evidence="3 6" id="KW-0812">Transmembrane</keyword>
<proteinExistence type="predicted"/>
<keyword evidence="2" id="KW-0813">Transport</keyword>
<dbReference type="PANTHER" id="PTHR23505:SF79">
    <property type="entry name" value="PROTEIN SPINSTER"/>
    <property type="match status" value="1"/>
</dbReference>
<gene>
    <name evidence="7" type="ORF">PMAYCL1PPCAC_33041</name>
</gene>
<evidence type="ECO:0000313" key="7">
    <source>
        <dbReference type="EMBL" id="GMR62846.1"/>
    </source>
</evidence>
<dbReference type="PANTHER" id="PTHR23505">
    <property type="entry name" value="SPINSTER"/>
    <property type="match status" value="1"/>
</dbReference>